<gene>
    <name evidence="1" type="ORF">AC244_13840</name>
</gene>
<evidence type="ECO:0000313" key="1">
    <source>
        <dbReference type="EMBL" id="KOF18450.1"/>
    </source>
</evidence>
<dbReference type="PATRIC" id="fig|106592.7.peg.7016"/>
<name>A0A0L8BV65_ENSAD</name>
<dbReference type="AlphaFoldDB" id="A0A0L8BV65"/>
<comment type="caution">
    <text evidence="1">The sequence shown here is derived from an EMBL/GenBank/DDBJ whole genome shotgun (WGS) entry which is preliminary data.</text>
</comment>
<protein>
    <submittedName>
        <fullName evidence="1">Uncharacterized protein</fullName>
    </submittedName>
</protein>
<reference evidence="2" key="1">
    <citation type="submission" date="2015-07" db="EMBL/GenBank/DDBJ databases">
        <title>Whole genome sequence of an Ensifer adhaerens strain isolated from a cave pool in the Wind Cave National Park.</title>
        <authorList>
            <person name="Eng W.W.H."/>
            <person name="Gan H.M."/>
            <person name="Barton H.A."/>
            <person name="Savka M.A."/>
        </authorList>
    </citation>
    <scope>NUCLEOTIDE SEQUENCE [LARGE SCALE GENOMIC DNA]</scope>
    <source>
        <strain evidence="2">SD006</strain>
    </source>
</reference>
<proteinExistence type="predicted"/>
<dbReference type="Proteomes" id="UP000037425">
    <property type="component" value="Unassembled WGS sequence"/>
</dbReference>
<sequence>MAMDHGLVAGVAVGAVIGAALEDIPIAIAIGIADGAAVHRREISLAEETILAVSLQVARAREPLRR</sequence>
<dbReference type="EMBL" id="LGAP01000007">
    <property type="protein sequence ID" value="KOF18450.1"/>
    <property type="molecule type" value="Genomic_DNA"/>
</dbReference>
<evidence type="ECO:0000313" key="2">
    <source>
        <dbReference type="Proteomes" id="UP000037425"/>
    </source>
</evidence>
<organism evidence="1 2">
    <name type="scientific">Ensifer adhaerens</name>
    <name type="common">Sinorhizobium morelense</name>
    <dbReference type="NCBI Taxonomy" id="106592"/>
    <lineage>
        <taxon>Bacteria</taxon>
        <taxon>Pseudomonadati</taxon>
        <taxon>Pseudomonadota</taxon>
        <taxon>Alphaproteobacteria</taxon>
        <taxon>Hyphomicrobiales</taxon>
        <taxon>Rhizobiaceae</taxon>
        <taxon>Sinorhizobium/Ensifer group</taxon>
        <taxon>Ensifer</taxon>
    </lineage>
</organism>
<accession>A0A0L8BV65</accession>